<dbReference type="EMBL" id="SDAM02000166">
    <property type="protein sequence ID" value="KAH6826547.1"/>
    <property type="molecule type" value="Genomic_DNA"/>
</dbReference>
<dbReference type="InterPro" id="IPR013601">
    <property type="entry name" value="FAE1_typ3_polyketide_synth"/>
</dbReference>
<comment type="caution">
    <text evidence="10">The sequence shown here is derived from an EMBL/GenBank/DDBJ whole genome shotgun (WGS) entry which is preliminary data.</text>
</comment>
<dbReference type="GO" id="GO:0006633">
    <property type="term" value="P:fatty acid biosynthetic process"/>
    <property type="evidence" value="ECO:0007669"/>
    <property type="project" value="InterPro"/>
</dbReference>
<dbReference type="GO" id="GO:0016020">
    <property type="term" value="C:membrane"/>
    <property type="evidence" value="ECO:0007669"/>
    <property type="project" value="InterPro"/>
</dbReference>
<keyword evidence="11" id="KW-1185">Reference proteome</keyword>
<dbReference type="InterPro" id="IPR012392">
    <property type="entry name" value="3-ktacl-CoA_syn"/>
</dbReference>
<dbReference type="Proteomes" id="UP001190926">
    <property type="component" value="Unassembled WGS sequence"/>
</dbReference>
<accession>A0AAD4J3J7</accession>
<dbReference type="PIRSF" id="PIRSF036417">
    <property type="entry name" value="3-ktacl-CoA_syn"/>
    <property type="match status" value="1"/>
</dbReference>
<dbReference type="EC" id="2.3.1.-" evidence="6"/>
<evidence type="ECO:0000256" key="2">
    <source>
        <dbReference type="ARBA" id="ARBA00005531"/>
    </source>
</evidence>
<dbReference type="Gene3D" id="3.40.47.10">
    <property type="match status" value="1"/>
</dbReference>
<protein>
    <recommendedName>
        <fullName evidence="6">3-ketoacyl-CoA synthase</fullName>
        <ecNumber evidence="6">2.3.1.-</ecNumber>
    </recommendedName>
</protein>
<comment type="catalytic activity">
    <reaction evidence="5">
        <text>a very-long-chain acyl-CoA + malonyl-CoA + H(+) = a very-long-chain 3-oxoacyl-CoA + CO2 + CoA</text>
        <dbReference type="Rhea" id="RHEA:32727"/>
        <dbReference type="ChEBI" id="CHEBI:15378"/>
        <dbReference type="ChEBI" id="CHEBI:16526"/>
        <dbReference type="ChEBI" id="CHEBI:57287"/>
        <dbReference type="ChEBI" id="CHEBI:57384"/>
        <dbReference type="ChEBI" id="CHEBI:90725"/>
        <dbReference type="ChEBI" id="CHEBI:90736"/>
        <dbReference type="EC" id="2.3.1.199"/>
    </reaction>
</comment>
<evidence type="ECO:0000256" key="4">
    <source>
        <dbReference type="ARBA" id="ARBA00023315"/>
    </source>
</evidence>
<keyword evidence="3 6" id="KW-0808">Transferase</keyword>
<keyword evidence="7" id="KW-0732">Signal</keyword>
<reference evidence="10 11" key="1">
    <citation type="journal article" date="2021" name="Nat. Commun.">
        <title>Incipient diploidization of the medicinal plant Perilla within 10,000 years.</title>
        <authorList>
            <person name="Zhang Y."/>
            <person name="Shen Q."/>
            <person name="Leng L."/>
            <person name="Zhang D."/>
            <person name="Chen S."/>
            <person name="Shi Y."/>
            <person name="Ning Z."/>
            <person name="Chen S."/>
        </authorList>
    </citation>
    <scope>NUCLEOTIDE SEQUENCE [LARGE SCALE GENOMIC DNA]</scope>
    <source>
        <strain evidence="11">cv. PC099</strain>
    </source>
</reference>
<keyword evidence="4 6" id="KW-0012">Acyltransferase</keyword>
<dbReference type="Pfam" id="PF08392">
    <property type="entry name" value="FAE1_CUT1_RppA"/>
    <property type="match status" value="1"/>
</dbReference>
<sequence>MMRFIGATSLFVTLMYLLQKPRRVYLVDFKCYQPPAHYRVPFSSLIEHIEVMGHWTTEAIDFQKKVIQRSGIGNETYLPDSMQQLPTDNSLSATMEEVESVLFQIVENLLTEHSVDPRSIDVVITNCSLTSPTPSLASTVVNRFGFRSNVKTFNLSGMGCSAGILAVHLAKDILRVHKNSLALVLSMESVSANFYRGKTKSMLLANCLFRMGGAGILLSNKPSHRLSAKYELAHLVRTHLGANTPAYNCIVQEPDAQGHTGVAGDALKTNMAALGLVVLPYSEQMVYVWRKLGGGGYIYVPDFKKGIDHFCIHAGGRAVIETIEDRLGLKEKDVEASKMTLCRFGNTSSSSTWYSLAYLEAKGRVNRGDKVWQLAFGSGFKCNSAVWKCISKPHISPSNVWFDKIHMYPLQLPQMLYY</sequence>
<feature type="signal peptide" evidence="7">
    <location>
        <begin position="1"/>
        <end position="26"/>
    </location>
</feature>
<dbReference type="Pfam" id="PF08541">
    <property type="entry name" value="ACP_syn_III_C"/>
    <property type="match status" value="1"/>
</dbReference>
<evidence type="ECO:0000259" key="9">
    <source>
        <dbReference type="Pfam" id="PF08541"/>
    </source>
</evidence>
<proteinExistence type="inferred from homology"/>
<dbReference type="PANTHER" id="PTHR31561">
    <property type="entry name" value="3-KETOACYL-COA SYNTHASE"/>
    <property type="match status" value="1"/>
</dbReference>
<evidence type="ECO:0000256" key="6">
    <source>
        <dbReference type="PIRNR" id="PIRNR036417"/>
    </source>
</evidence>
<evidence type="ECO:0000256" key="1">
    <source>
        <dbReference type="ARBA" id="ARBA00005194"/>
    </source>
</evidence>
<dbReference type="GO" id="GO:0009922">
    <property type="term" value="F:fatty acid elongase activity"/>
    <property type="evidence" value="ECO:0007669"/>
    <property type="project" value="UniProtKB-EC"/>
</dbReference>
<dbReference type="InterPro" id="IPR016039">
    <property type="entry name" value="Thiolase-like"/>
</dbReference>
<gene>
    <name evidence="10" type="ORF">C2S53_018278</name>
</gene>
<feature type="domain" description="Beta-ketoacyl-[acyl-carrier-protein] synthase III C-terminal" evidence="9">
    <location>
        <begin position="306"/>
        <end position="388"/>
    </location>
</feature>
<dbReference type="CDD" id="cd00831">
    <property type="entry name" value="CHS_like"/>
    <property type="match status" value="1"/>
</dbReference>
<dbReference type="AlphaFoldDB" id="A0AAD4J3J7"/>
<name>A0AAD4J3J7_PERFH</name>
<feature type="domain" description="FAE" evidence="8">
    <location>
        <begin position="17"/>
        <end position="290"/>
    </location>
</feature>
<comment type="pathway">
    <text evidence="1 6">Lipid metabolism; fatty acid biosynthesis.</text>
</comment>
<evidence type="ECO:0000313" key="10">
    <source>
        <dbReference type="EMBL" id="KAH6826547.1"/>
    </source>
</evidence>
<comment type="similarity">
    <text evidence="2 6">Belongs to the thiolase-like superfamily. Chalcone/stilbene synthases family.</text>
</comment>
<dbReference type="SUPFAM" id="SSF53901">
    <property type="entry name" value="Thiolase-like"/>
    <property type="match status" value="2"/>
</dbReference>
<evidence type="ECO:0000256" key="7">
    <source>
        <dbReference type="SAM" id="SignalP"/>
    </source>
</evidence>
<evidence type="ECO:0000259" key="8">
    <source>
        <dbReference type="Pfam" id="PF08392"/>
    </source>
</evidence>
<evidence type="ECO:0000313" key="11">
    <source>
        <dbReference type="Proteomes" id="UP001190926"/>
    </source>
</evidence>
<organism evidence="10 11">
    <name type="scientific">Perilla frutescens var. hirtella</name>
    <name type="common">Perilla citriodora</name>
    <name type="synonym">Perilla setoyensis</name>
    <dbReference type="NCBI Taxonomy" id="608512"/>
    <lineage>
        <taxon>Eukaryota</taxon>
        <taxon>Viridiplantae</taxon>
        <taxon>Streptophyta</taxon>
        <taxon>Embryophyta</taxon>
        <taxon>Tracheophyta</taxon>
        <taxon>Spermatophyta</taxon>
        <taxon>Magnoliopsida</taxon>
        <taxon>eudicotyledons</taxon>
        <taxon>Gunneridae</taxon>
        <taxon>Pentapetalae</taxon>
        <taxon>asterids</taxon>
        <taxon>lamiids</taxon>
        <taxon>Lamiales</taxon>
        <taxon>Lamiaceae</taxon>
        <taxon>Nepetoideae</taxon>
        <taxon>Elsholtzieae</taxon>
        <taxon>Perilla</taxon>
    </lineage>
</organism>
<dbReference type="InterPro" id="IPR013747">
    <property type="entry name" value="ACP_syn_III_C"/>
</dbReference>
<feature type="chain" id="PRO_5042296630" description="3-ketoacyl-CoA synthase" evidence="7">
    <location>
        <begin position="27"/>
        <end position="418"/>
    </location>
</feature>
<evidence type="ECO:0000256" key="5">
    <source>
        <dbReference type="ARBA" id="ARBA00047375"/>
    </source>
</evidence>
<evidence type="ECO:0000256" key="3">
    <source>
        <dbReference type="ARBA" id="ARBA00022679"/>
    </source>
</evidence>